<dbReference type="GeneID" id="93332413"/>
<dbReference type="STRING" id="39482.ERS852491_01686"/>
<dbReference type="PANTHER" id="PTHR33406:SF13">
    <property type="entry name" value="MEMBRANE PROTEIN YDFJ"/>
    <property type="match status" value="1"/>
</dbReference>
<keyword evidence="2" id="KW-1003">Cell membrane</keyword>
<feature type="transmembrane region" description="Helical" evidence="6">
    <location>
        <begin position="176"/>
        <end position="193"/>
    </location>
</feature>
<evidence type="ECO:0000256" key="1">
    <source>
        <dbReference type="ARBA" id="ARBA00004651"/>
    </source>
</evidence>
<evidence type="ECO:0000256" key="3">
    <source>
        <dbReference type="ARBA" id="ARBA00022692"/>
    </source>
</evidence>
<feature type="transmembrane region" description="Helical" evidence="6">
    <location>
        <begin position="268"/>
        <end position="295"/>
    </location>
</feature>
<feature type="transmembrane region" description="Helical" evidence="6">
    <location>
        <begin position="301"/>
        <end position="327"/>
    </location>
</feature>
<feature type="transmembrane region" description="Helical" evidence="6">
    <location>
        <begin position="572"/>
        <end position="592"/>
    </location>
</feature>
<sequence length="703" mass="77262">MVNAGKKIVKYRVVILILGILLLIPSALGFLKTRVNYDILYYLPDNIDTMKGQNILMDEFGKGAFAMEVVEGMNTKDAAEVKEKIKSVDGVADVIWYDSIADTSMPIDILPDKLKDVFKTEDATLMAIFFDDTTSADSTMDAITEIRSVTNKQCYLSSMSAVVTDIKQLSEKETPIYVLIAVILSCIVLSVFMDCWILPVFFMLSIGMAILYNMGTNYFLGEISYITKALSAVLQLGVTMDYSIFLWHSYQENQQRYPGDKERAMAHAISNTFSSVVGSSVTTVAGFIALCFMSFTLGKDLGIVMAKGVIFGVISCVTILPSFLLVFDKLIQKTTHRSIIPSMEKPATFITKRFKAFILLFIVLLLPALWGYSKAEVYYNLDATLPKYLESIKANDKLADEFDMNATHMVLANADLPAKEAKAMLDDLSDVKGVKFALGLDSLIGSAIPRDVIPDGLTETLKAGDWQLILVQSEYKVATDEVNHQCTVLNDIVKKYDSSAMLIGEAPCTKDLITITDKDFKVVSAVSIIAIFIIIALVFKSISLPVILVAVIEFAIFINLGIPYFTGTKMPFIASIVIGTIQLGATVDYAILMTTRYKKERCRGKAKRDSIQIAVSASVSSVIVSALGFFAATFGVGLYSDIDMISALCTLMARGAVISMFTVIFILPSMLMVFDRVICATTKDMRGCIKKKEKPADEACANV</sequence>
<dbReference type="RefSeq" id="WP_025654500.1">
    <property type="nucleotide sequence ID" value="NZ_BQNQ01000001.1"/>
</dbReference>
<feature type="transmembrane region" description="Helical" evidence="6">
    <location>
        <begin position="645"/>
        <end position="667"/>
    </location>
</feature>
<keyword evidence="4 6" id="KW-1133">Transmembrane helix</keyword>
<dbReference type="GO" id="GO:0005886">
    <property type="term" value="C:plasma membrane"/>
    <property type="evidence" value="ECO:0007669"/>
    <property type="project" value="UniProtKB-SubCell"/>
</dbReference>
<dbReference type="EMBL" id="CYZU01000012">
    <property type="protein sequence ID" value="CUO25225.1"/>
    <property type="molecule type" value="Genomic_DNA"/>
</dbReference>
<comment type="subcellular location">
    <subcellularLocation>
        <location evidence="1">Cell membrane</location>
        <topology evidence="1">Multi-pass membrane protein</topology>
    </subcellularLocation>
</comment>
<feature type="transmembrane region" description="Helical" evidence="6">
    <location>
        <begin position="354"/>
        <end position="372"/>
    </location>
</feature>
<protein>
    <submittedName>
        <fullName evidence="8">Predicted exporter</fullName>
    </submittedName>
</protein>
<dbReference type="Gene3D" id="1.20.1640.10">
    <property type="entry name" value="Multidrug efflux transporter AcrB transmembrane domain"/>
    <property type="match status" value="2"/>
</dbReference>
<evidence type="ECO:0000259" key="7">
    <source>
        <dbReference type="PROSITE" id="PS50156"/>
    </source>
</evidence>
<dbReference type="OrthoDB" id="9782006at2"/>
<feature type="domain" description="SSD" evidence="7">
    <location>
        <begin position="544"/>
        <end position="673"/>
    </location>
</feature>
<feature type="transmembrane region" description="Helical" evidence="6">
    <location>
        <begin position="520"/>
        <end position="539"/>
    </location>
</feature>
<feature type="transmembrane region" description="Helical" evidence="6">
    <location>
        <begin position="200"/>
        <end position="220"/>
    </location>
</feature>
<dbReference type="InterPro" id="IPR000731">
    <property type="entry name" value="SSD"/>
</dbReference>
<feature type="transmembrane region" description="Helical" evidence="6">
    <location>
        <begin position="613"/>
        <end position="639"/>
    </location>
</feature>
<evidence type="ECO:0000313" key="8">
    <source>
        <dbReference type="EMBL" id="CUO25225.1"/>
    </source>
</evidence>
<keyword evidence="5 6" id="KW-0472">Membrane</keyword>
<dbReference type="PROSITE" id="PS50156">
    <property type="entry name" value="SSD"/>
    <property type="match status" value="1"/>
</dbReference>
<evidence type="ECO:0000256" key="6">
    <source>
        <dbReference type="SAM" id="Phobius"/>
    </source>
</evidence>
<organism evidence="8 9">
    <name type="scientific">Faecalicatena contorta</name>
    <dbReference type="NCBI Taxonomy" id="39482"/>
    <lineage>
        <taxon>Bacteria</taxon>
        <taxon>Bacillati</taxon>
        <taxon>Bacillota</taxon>
        <taxon>Clostridia</taxon>
        <taxon>Lachnospirales</taxon>
        <taxon>Lachnospiraceae</taxon>
        <taxon>Faecalicatena</taxon>
    </lineage>
</organism>
<dbReference type="SUPFAM" id="SSF82866">
    <property type="entry name" value="Multidrug efflux transporter AcrB transmembrane domain"/>
    <property type="match status" value="2"/>
</dbReference>
<dbReference type="PANTHER" id="PTHR33406">
    <property type="entry name" value="MEMBRANE PROTEIN MJ1562-RELATED"/>
    <property type="match status" value="1"/>
</dbReference>
<dbReference type="Pfam" id="PF03176">
    <property type="entry name" value="MMPL"/>
    <property type="match status" value="2"/>
</dbReference>
<dbReference type="Proteomes" id="UP000095544">
    <property type="component" value="Unassembled WGS sequence"/>
</dbReference>
<dbReference type="InterPro" id="IPR050545">
    <property type="entry name" value="Mycobact_MmpL"/>
</dbReference>
<name>A0A174DM93_9FIRM</name>
<evidence type="ECO:0000256" key="5">
    <source>
        <dbReference type="ARBA" id="ARBA00023136"/>
    </source>
</evidence>
<keyword evidence="3 6" id="KW-0812">Transmembrane</keyword>
<dbReference type="AlphaFoldDB" id="A0A174DM93"/>
<feature type="transmembrane region" description="Helical" evidence="6">
    <location>
        <begin position="546"/>
        <end position="566"/>
    </location>
</feature>
<evidence type="ECO:0000256" key="2">
    <source>
        <dbReference type="ARBA" id="ARBA00022475"/>
    </source>
</evidence>
<reference evidence="8 9" key="1">
    <citation type="submission" date="2015-09" db="EMBL/GenBank/DDBJ databases">
        <authorList>
            <consortium name="Pathogen Informatics"/>
        </authorList>
    </citation>
    <scope>NUCLEOTIDE SEQUENCE [LARGE SCALE GENOMIC DNA]</scope>
    <source>
        <strain evidence="8 9">2789STDY5834876</strain>
    </source>
</reference>
<accession>A0A174DM93</accession>
<evidence type="ECO:0000256" key="4">
    <source>
        <dbReference type="ARBA" id="ARBA00022989"/>
    </source>
</evidence>
<dbReference type="InterPro" id="IPR004869">
    <property type="entry name" value="MMPL_dom"/>
</dbReference>
<gene>
    <name evidence="8" type="ORF">ERS852491_01686</name>
</gene>
<evidence type="ECO:0000313" key="9">
    <source>
        <dbReference type="Proteomes" id="UP000095544"/>
    </source>
</evidence>
<proteinExistence type="predicted"/>